<dbReference type="Proteomes" id="UP001141806">
    <property type="component" value="Unassembled WGS sequence"/>
</dbReference>
<comment type="caution">
    <text evidence="1">The sequence shown here is derived from an EMBL/GenBank/DDBJ whole genome shotgun (WGS) entry which is preliminary data.</text>
</comment>
<name>A0A9Q0GNP2_9MAGN</name>
<evidence type="ECO:0000313" key="1">
    <source>
        <dbReference type="EMBL" id="KAJ4947981.1"/>
    </source>
</evidence>
<gene>
    <name evidence="1" type="ORF">NE237_005547</name>
</gene>
<accession>A0A9Q0GNP2</accession>
<organism evidence="1 2">
    <name type="scientific">Protea cynaroides</name>
    <dbReference type="NCBI Taxonomy" id="273540"/>
    <lineage>
        <taxon>Eukaryota</taxon>
        <taxon>Viridiplantae</taxon>
        <taxon>Streptophyta</taxon>
        <taxon>Embryophyta</taxon>
        <taxon>Tracheophyta</taxon>
        <taxon>Spermatophyta</taxon>
        <taxon>Magnoliopsida</taxon>
        <taxon>Proteales</taxon>
        <taxon>Proteaceae</taxon>
        <taxon>Protea</taxon>
    </lineage>
</organism>
<proteinExistence type="predicted"/>
<dbReference type="AlphaFoldDB" id="A0A9Q0GNP2"/>
<dbReference type="EMBL" id="JAMYWD010000759">
    <property type="protein sequence ID" value="KAJ4947981.1"/>
    <property type="molecule type" value="Genomic_DNA"/>
</dbReference>
<sequence length="169" mass="18170">MPTLGNFHVLIDRHYSVTDLGSVIGTGATVSISVTHVHIGASSDSASVPTSGSRSPRSGGLSHGNWNCFNKIDWGWFTVNGMDRDQSIQGNEIVEGSVRSRSTGFVPVLVAETPYLTFALFTPFPVSGPDEPPRFLSVNGRETFIQSMRSTSYDASTQSTSFSFATGWS</sequence>
<protein>
    <submittedName>
        <fullName evidence="1">Uncharacterized protein</fullName>
    </submittedName>
</protein>
<keyword evidence="2" id="KW-1185">Reference proteome</keyword>
<reference evidence="1" key="1">
    <citation type="journal article" date="2023" name="Plant J.">
        <title>The genome of the king protea, Protea cynaroides.</title>
        <authorList>
            <person name="Chang J."/>
            <person name="Duong T.A."/>
            <person name="Schoeman C."/>
            <person name="Ma X."/>
            <person name="Roodt D."/>
            <person name="Barker N."/>
            <person name="Li Z."/>
            <person name="Van de Peer Y."/>
            <person name="Mizrachi E."/>
        </authorList>
    </citation>
    <scope>NUCLEOTIDE SEQUENCE</scope>
    <source>
        <tissue evidence="1">Young leaves</tissue>
    </source>
</reference>
<evidence type="ECO:0000313" key="2">
    <source>
        <dbReference type="Proteomes" id="UP001141806"/>
    </source>
</evidence>